<evidence type="ECO:0000256" key="5">
    <source>
        <dbReference type="ARBA" id="ARBA00022777"/>
    </source>
</evidence>
<comment type="catalytic activity">
    <reaction evidence="1">
        <text>ATP + protein L-histidine = ADP + protein N-phospho-L-histidine.</text>
        <dbReference type="EC" id="2.7.13.3"/>
    </reaction>
</comment>
<dbReference type="SMART" id="SM00342">
    <property type="entry name" value="HTH_ARAC"/>
    <property type="match status" value="1"/>
</dbReference>
<dbReference type="InterPro" id="IPR018060">
    <property type="entry name" value="HTH_AraC"/>
</dbReference>
<keyword evidence="15" id="KW-1185">Reference proteome</keyword>
<dbReference type="Pfam" id="PF07494">
    <property type="entry name" value="Reg_prop"/>
    <property type="match status" value="7"/>
</dbReference>
<dbReference type="PROSITE" id="PS50110">
    <property type="entry name" value="RESPONSE_REGULATORY"/>
    <property type="match status" value="1"/>
</dbReference>
<name>A0AA40ZTE8_9BACT</name>
<dbReference type="CDD" id="cd17574">
    <property type="entry name" value="REC_OmpR"/>
    <property type="match status" value="1"/>
</dbReference>
<evidence type="ECO:0000256" key="8">
    <source>
        <dbReference type="ARBA" id="ARBA00023163"/>
    </source>
</evidence>
<dbReference type="SUPFAM" id="SSF63829">
    <property type="entry name" value="Calcium-dependent phosphotriesterase"/>
    <property type="match status" value="2"/>
</dbReference>
<keyword evidence="10" id="KW-0472">Membrane</keyword>
<evidence type="ECO:0000313" key="15">
    <source>
        <dbReference type="Proteomes" id="UP000698924"/>
    </source>
</evidence>
<dbReference type="SMART" id="SM00388">
    <property type="entry name" value="HisKA"/>
    <property type="match status" value="1"/>
</dbReference>
<dbReference type="SUPFAM" id="SSF52172">
    <property type="entry name" value="CheY-like"/>
    <property type="match status" value="1"/>
</dbReference>
<dbReference type="InterPro" id="IPR013783">
    <property type="entry name" value="Ig-like_fold"/>
</dbReference>
<dbReference type="InterPro" id="IPR011110">
    <property type="entry name" value="Reg_prop"/>
</dbReference>
<dbReference type="Proteomes" id="UP000698924">
    <property type="component" value="Unassembled WGS sequence"/>
</dbReference>
<keyword evidence="6" id="KW-0805">Transcription regulation</keyword>
<gene>
    <name evidence="14" type="ORF">H6D15_07445</name>
</gene>
<dbReference type="PRINTS" id="PR00344">
    <property type="entry name" value="BCTRLSENSOR"/>
</dbReference>
<dbReference type="InterPro" id="IPR003661">
    <property type="entry name" value="HisK_dim/P_dom"/>
</dbReference>
<sequence>MIKTGYLISLIVLLGCFPLNVRALQDDLILKRMGVEQGLSNNYVVDITQDNQGCVWIATESGLNKFDGRYFTVYNRNNSQISGNEHNALLSVPQDNTIWIGTQRDGISIFDVGSQTFETLDVYGGLITNDVTDLKMAADGGVWITHYHLGIDHYDRKTKKIECYSTSNVKGFTGRNWTSCDDGKGHLYVGHVNDGLSIIDLKTRTCENFRHSTDDPKSIPSNTVHAILMDSSERIWVGTENGLSLFNPVTKEFTTFRNQPDNPRSLLSNQVYDISQTRDGDIWVCTNMGGVSILDLRQNSFIRPEQVQFRNLVVTNDIHGLSSPNARCLFEDSFGNIWIGNYRGGVDVISHLQPLFKTLPYQMKRYGEHTNKQVWGINVDSDGHLWLGGENEVAVFDKGKMKDLLRPQAVKNTHVNVIYTDRSGDLWMGMYLDGVTVYRHKTGRMERISSGYPNLDVRCFYEDTDGKMWIGTESGIYSYENGQLGCEDSINNQLSDNMVHSILRDKQGKLWIGTFGKGIQILNRHNNLVYSLTTDNGMASNAVSHLAMNSRGEIWAATRNGLVFFERTDNPNGFRIYSEKDGIENSYVRAIQEDEKGNIWFSTNNGISCYEKATGMFRNYNYHDGVPRGDFMDGSVCRTADGTIYFGSQNGVCYFHPATLDNGDKVAPVVFTECRSMTGDLRPEYAEVMVPIVKNKIKLSYRNNNLRIGFNVTDFSQAGQVEYIYQMEGLNDSWYNTHGENQVTFRNLPYGNYTFKVNARMRNQAWTDENIASLTLVIEPPLWLAWYAKLFYVAVACLILFFILRFYKHKLDLENKLSLEHQQLENGEKLNAERLRFYTNITHELRTPLTLIIGPLEDLLSDKSLSQKHAERIGIIHSNANRLLALINQILEFRKTETQNRKLLIEKANLGKLVREIGLGFKELNQNSRVDIEVKIETEETELYFDPEIVRIILNNLMSNAMKYTPEGVITLSLDKREEAGQNYTEIKVKDTGFGIDPESIPHIFDRYYQAEGKHQASGTGIGLALVKSLADLHEAKIMVESELNEGSCFTLSLLTDNTYPHAQHKQEVSSSAKTSVAETAVKDSLAEGEDARPVLLVVEDNNDIREYIRSSFEDMYEVLTASNGKEGWDIAKVRIPSVIVSDIMMPIMDGIAFCKRVKQDMRTSHIPVILLTAKDSIQDREEGYAVGADSFIAKPFSARLLTRRIENLLAGRRKLAALIAAKTVSSVGSSTQEALKDLGEGNHTLNKLDREFLDKVARIIEENLSMEKIDVGFIADKMCMSHSTLYRKIKCLTDMSVNEFVRKVKLKKSVDLLLGGEYSIAEISDLAGFSSVAYFRQCFKDEYGMAPSEYLKQKSRG</sequence>
<keyword evidence="8" id="KW-0804">Transcription</keyword>
<dbReference type="Pfam" id="PF07495">
    <property type="entry name" value="Y_Y_Y"/>
    <property type="match status" value="1"/>
</dbReference>
<dbReference type="GO" id="GO:0000155">
    <property type="term" value="F:phosphorelay sensor kinase activity"/>
    <property type="evidence" value="ECO:0007669"/>
    <property type="project" value="InterPro"/>
</dbReference>
<dbReference type="InterPro" id="IPR011006">
    <property type="entry name" value="CheY-like_superfamily"/>
</dbReference>
<feature type="domain" description="Histidine kinase" evidence="12">
    <location>
        <begin position="840"/>
        <end position="1058"/>
    </location>
</feature>
<dbReference type="PANTHER" id="PTHR43547">
    <property type="entry name" value="TWO-COMPONENT HISTIDINE KINASE"/>
    <property type="match status" value="1"/>
</dbReference>
<evidence type="ECO:0000313" key="14">
    <source>
        <dbReference type="EMBL" id="MBM6857429.1"/>
    </source>
</evidence>
<dbReference type="InterPro" id="IPR001789">
    <property type="entry name" value="Sig_transdc_resp-reg_receiver"/>
</dbReference>
<dbReference type="FunFam" id="3.30.565.10:FF:000006">
    <property type="entry name" value="Sensor histidine kinase WalK"/>
    <property type="match status" value="1"/>
</dbReference>
<evidence type="ECO:0000256" key="2">
    <source>
        <dbReference type="ARBA" id="ARBA00012438"/>
    </source>
</evidence>
<dbReference type="InterPro" id="IPR036890">
    <property type="entry name" value="HATPase_C_sf"/>
</dbReference>
<dbReference type="CDD" id="cd00082">
    <property type="entry name" value="HisKA"/>
    <property type="match status" value="1"/>
</dbReference>
<dbReference type="Gene3D" id="3.30.565.10">
    <property type="entry name" value="Histidine kinase-like ATPase, C-terminal domain"/>
    <property type="match status" value="1"/>
</dbReference>
<reference evidence="14 15" key="1">
    <citation type="journal article" date="2021" name="Sci. Rep.">
        <title>The distribution of antibiotic resistance genes in chicken gut microbiota commensals.</title>
        <authorList>
            <person name="Juricova H."/>
            <person name="Matiasovicova J."/>
            <person name="Kubasova T."/>
            <person name="Cejkova D."/>
            <person name="Rychlik I."/>
        </authorList>
    </citation>
    <scope>NUCLEOTIDE SEQUENCE [LARGE SCALE GENOMIC DNA]</scope>
    <source>
        <strain evidence="14 15">An421</strain>
    </source>
</reference>
<dbReference type="PROSITE" id="PS00041">
    <property type="entry name" value="HTH_ARAC_FAMILY_1"/>
    <property type="match status" value="1"/>
</dbReference>
<dbReference type="SUPFAM" id="SSF46689">
    <property type="entry name" value="Homeodomain-like"/>
    <property type="match status" value="1"/>
</dbReference>
<dbReference type="SMART" id="SM00387">
    <property type="entry name" value="HATPase_c"/>
    <property type="match status" value="1"/>
</dbReference>
<dbReference type="GO" id="GO:0043565">
    <property type="term" value="F:sequence-specific DNA binding"/>
    <property type="evidence" value="ECO:0007669"/>
    <property type="project" value="InterPro"/>
</dbReference>
<dbReference type="InterPro" id="IPR009057">
    <property type="entry name" value="Homeodomain-like_sf"/>
</dbReference>
<keyword evidence="10" id="KW-1133">Transmembrane helix</keyword>
<keyword evidence="3 9" id="KW-0597">Phosphoprotein</keyword>
<dbReference type="Pfam" id="PF00072">
    <property type="entry name" value="Response_reg"/>
    <property type="match status" value="1"/>
</dbReference>
<dbReference type="InterPro" id="IPR018062">
    <property type="entry name" value="HTH_AraC-typ_CS"/>
</dbReference>
<evidence type="ECO:0000256" key="6">
    <source>
        <dbReference type="ARBA" id="ARBA00023015"/>
    </source>
</evidence>
<evidence type="ECO:0000256" key="4">
    <source>
        <dbReference type="ARBA" id="ARBA00022679"/>
    </source>
</evidence>
<dbReference type="InterPro" id="IPR015943">
    <property type="entry name" value="WD40/YVTN_repeat-like_dom_sf"/>
</dbReference>
<evidence type="ECO:0000256" key="1">
    <source>
        <dbReference type="ARBA" id="ARBA00000085"/>
    </source>
</evidence>
<keyword evidence="5" id="KW-0418">Kinase</keyword>
<comment type="caution">
    <text evidence="14">The sequence shown here is derived from an EMBL/GenBank/DDBJ whole genome shotgun (WGS) entry which is preliminary data.</text>
</comment>
<keyword evidence="4" id="KW-0808">Transferase</keyword>
<evidence type="ECO:0000259" key="12">
    <source>
        <dbReference type="PROSITE" id="PS50109"/>
    </source>
</evidence>
<dbReference type="SMART" id="SM00448">
    <property type="entry name" value="REC"/>
    <property type="match status" value="1"/>
</dbReference>
<proteinExistence type="predicted"/>
<dbReference type="PROSITE" id="PS01124">
    <property type="entry name" value="HTH_ARAC_FAMILY_2"/>
    <property type="match status" value="1"/>
</dbReference>
<dbReference type="PROSITE" id="PS51257">
    <property type="entry name" value="PROKAR_LIPOPROTEIN"/>
    <property type="match status" value="1"/>
</dbReference>
<feature type="modified residue" description="4-aspartylphosphate" evidence="9">
    <location>
        <position position="1143"/>
    </location>
</feature>
<dbReference type="SUPFAM" id="SSF47384">
    <property type="entry name" value="Homodimeric domain of signal transducing histidine kinase"/>
    <property type="match status" value="1"/>
</dbReference>
<dbReference type="Pfam" id="PF02518">
    <property type="entry name" value="HATPase_c"/>
    <property type="match status" value="1"/>
</dbReference>
<evidence type="ECO:0000256" key="7">
    <source>
        <dbReference type="ARBA" id="ARBA00023125"/>
    </source>
</evidence>
<evidence type="ECO:0000256" key="9">
    <source>
        <dbReference type="PROSITE-ProRule" id="PRU00169"/>
    </source>
</evidence>
<dbReference type="InterPro" id="IPR003594">
    <property type="entry name" value="HATPase_dom"/>
</dbReference>
<dbReference type="PROSITE" id="PS50109">
    <property type="entry name" value="HIS_KIN"/>
    <property type="match status" value="1"/>
</dbReference>
<keyword evidence="7" id="KW-0238">DNA-binding</keyword>
<evidence type="ECO:0000259" key="13">
    <source>
        <dbReference type="PROSITE" id="PS50110"/>
    </source>
</evidence>
<dbReference type="GO" id="GO:0003700">
    <property type="term" value="F:DNA-binding transcription factor activity"/>
    <property type="evidence" value="ECO:0007669"/>
    <property type="project" value="InterPro"/>
</dbReference>
<dbReference type="PANTHER" id="PTHR43547:SF2">
    <property type="entry name" value="HYBRID SIGNAL TRANSDUCTION HISTIDINE KINASE C"/>
    <property type="match status" value="1"/>
</dbReference>
<keyword evidence="10" id="KW-0812">Transmembrane</keyword>
<evidence type="ECO:0000256" key="10">
    <source>
        <dbReference type="SAM" id="Phobius"/>
    </source>
</evidence>
<dbReference type="Gene3D" id="1.10.10.60">
    <property type="entry name" value="Homeodomain-like"/>
    <property type="match status" value="2"/>
</dbReference>
<dbReference type="SUPFAM" id="SSF101898">
    <property type="entry name" value="NHL repeat"/>
    <property type="match status" value="1"/>
</dbReference>
<accession>A0AA40ZTE8</accession>
<evidence type="ECO:0000259" key="11">
    <source>
        <dbReference type="PROSITE" id="PS01124"/>
    </source>
</evidence>
<dbReference type="InterPro" id="IPR005467">
    <property type="entry name" value="His_kinase_dom"/>
</dbReference>
<feature type="transmembrane region" description="Helical" evidence="10">
    <location>
        <begin position="783"/>
        <end position="807"/>
    </location>
</feature>
<dbReference type="Gene3D" id="2.130.10.10">
    <property type="entry name" value="YVTN repeat-like/Quinoprotein amine dehydrogenase"/>
    <property type="match status" value="2"/>
</dbReference>
<dbReference type="Gene3D" id="2.60.40.10">
    <property type="entry name" value="Immunoglobulins"/>
    <property type="match status" value="1"/>
</dbReference>
<dbReference type="EMBL" id="JACJMO010000008">
    <property type="protein sequence ID" value="MBM6857429.1"/>
    <property type="molecule type" value="Genomic_DNA"/>
</dbReference>
<dbReference type="Pfam" id="PF12833">
    <property type="entry name" value="HTH_18"/>
    <property type="match status" value="1"/>
</dbReference>
<feature type="domain" description="Response regulatory" evidence="13">
    <location>
        <begin position="1095"/>
        <end position="1210"/>
    </location>
</feature>
<protein>
    <recommendedName>
        <fullName evidence="2">histidine kinase</fullName>
        <ecNumber evidence="2">2.7.13.3</ecNumber>
    </recommendedName>
</protein>
<dbReference type="EC" id="2.7.13.3" evidence="2"/>
<dbReference type="Gene3D" id="3.40.50.2300">
    <property type="match status" value="1"/>
</dbReference>
<evidence type="ECO:0000256" key="3">
    <source>
        <dbReference type="ARBA" id="ARBA00022553"/>
    </source>
</evidence>
<dbReference type="Gene3D" id="1.10.287.130">
    <property type="match status" value="1"/>
</dbReference>
<dbReference type="Pfam" id="PF00512">
    <property type="entry name" value="HisKA"/>
    <property type="match status" value="1"/>
</dbReference>
<dbReference type="InterPro" id="IPR011123">
    <property type="entry name" value="Y_Y_Y"/>
</dbReference>
<dbReference type="FunFam" id="1.10.287.130:FF:000034">
    <property type="entry name" value="Two-component system sensor histidine kinase/response regulator"/>
    <property type="match status" value="1"/>
</dbReference>
<organism evidence="14 15">
    <name type="scientific">Caecibacteroides pullorum</name>
    <dbReference type="NCBI Taxonomy" id="2725562"/>
    <lineage>
        <taxon>Bacteria</taxon>
        <taxon>Pseudomonadati</taxon>
        <taxon>Bacteroidota</taxon>
        <taxon>Bacteroidia</taxon>
        <taxon>Bacteroidales</taxon>
        <taxon>Bacteroidaceae</taxon>
        <taxon>Caecibacteroides</taxon>
    </lineage>
</organism>
<dbReference type="InterPro" id="IPR036097">
    <property type="entry name" value="HisK_dim/P_sf"/>
</dbReference>
<dbReference type="InterPro" id="IPR004358">
    <property type="entry name" value="Sig_transdc_His_kin-like_C"/>
</dbReference>
<feature type="domain" description="HTH araC/xylS-type" evidence="11">
    <location>
        <begin position="1255"/>
        <end position="1354"/>
    </location>
</feature>
<dbReference type="SUPFAM" id="SSF55874">
    <property type="entry name" value="ATPase domain of HSP90 chaperone/DNA topoisomerase II/histidine kinase"/>
    <property type="match status" value="1"/>
</dbReference>